<feature type="compositionally biased region" description="Basic and acidic residues" evidence="8">
    <location>
        <begin position="869"/>
        <end position="879"/>
    </location>
</feature>
<gene>
    <name evidence="13" type="primary">SNAPC4_1</name>
    <name evidence="13" type="ORF">KI688_001498</name>
</gene>
<dbReference type="Gene3D" id="3.40.50.11350">
    <property type="match status" value="1"/>
</dbReference>
<evidence type="ECO:0000313" key="14">
    <source>
        <dbReference type="Proteomes" id="UP000707451"/>
    </source>
</evidence>
<evidence type="ECO:0000259" key="11">
    <source>
        <dbReference type="PROSITE" id="PS51293"/>
    </source>
</evidence>
<feature type="compositionally biased region" description="Basic residues" evidence="8">
    <location>
        <begin position="1529"/>
        <end position="1538"/>
    </location>
</feature>
<evidence type="ECO:0000259" key="12">
    <source>
        <dbReference type="PROSITE" id="PS51294"/>
    </source>
</evidence>
<dbReference type="InterPro" id="IPR017884">
    <property type="entry name" value="SANT_dom"/>
</dbReference>
<feature type="compositionally biased region" description="Acidic residues" evidence="8">
    <location>
        <begin position="1498"/>
        <end position="1517"/>
    </location>
</feature>
<keyword evidence="7" id="KW-0119">Carbohydrate metabolism</keyword>
<evidence type="ECO:0000256" key="2">
    <source>
        <dbReference type="ARBA" id="ARBA00023015"/>
    </source>
</evidence>
<reference evidence="13" key="1">
    <citation type="submission" date="2021-06" db="EMBL/GenBank/DDBJ databases">
        <title>Genome Sequence of Mortierella hyaline Strain SCG-10, a Cold-Adapted, Nitrate-Reducing Fungus Isolated from Soil in Minnesota, USA.</title>
        <authorList>
            <person name="Aldossari N."/>
        </authorList>
    </citation>
    <scope>NUCLEOTIDE SEQUENCE</scope>
    <source>
        <strain evidence="13">SCG-10</strain>
    </source>
</reference>
<feature type="transmembrane region" description="Helical" evidence="9">
    <location>
        <begin position="20"/>
        <end position="40"/>
    </location>
</feature>
<evidence type="ECO:0000256" key="4">
    <source>
        <dbReference type="ARBA" id="ARBA00023163"/>
    </source>
</evidence>
<accession>A0A9P7XTB4</accession>
<evidence type="ECO:0000256" key="9">
    <source>
        <dbReference type="SAM" id="Phobius"/>
    </source>
</evidence>
<organism evidence="13 14">
    <name type="scientific">Linnemannia hyalina</name>
    <dbReference type="NCBI Taxonomy" id="64524"/>
    <lineage>
        <taxon>Eukaryota</taxon>
        <taxon>Fungi</taxon>
        <taxon>Fungi incertae sedis</taxon>
        <taxon>Mucoromycota</taxon>
        <taxon>Mortierellomycotina</taxon>
        <taxon>Mortierellomycetes</taxon>
        <taxon>Mortierellales</taxon>
        <taxon>Mortierellaceae</taxon>
        <taxon>Linnemannia</taxon>
    </lineage>
</organism>
<feature type="domain" description="Myb-like" evidence="10">
    <location>
        <begin position="1041"/>
        <end position="1087"/>
    </location>
</feature>
<feature type="domain" description="HTH myb-type" evidence="12">
    <location>
        <begin position="983"/>
        <end position="1039"/>
    </location>
</feature>
<dbReference type="GO" id="GO:0042796">
    <property type="term" value="P:snRNA transcription by RNA polymerase III"/>
    <property type="evidence" value="ECO:0007669"/>
    <property type="project" value="TreeGrafter"/>
</dbReference>
<dbReference type="GO" id="GO:0006004">
    <property type="term" value="P:fucose metabolic process"/>
    <property type="evidence" value="ECO:0007669"/>
    <property type="project" value="UniProtKB-KW"/>
</dbReference>
<protein>
    <submittedName>
        <fullName evidence="13">Myblike DNAbinding domain-containing protein</fullName>
    </submittedName>
</protein>
<evidence type="ECO:0000256" key="3">
    <source>
        <dbReference type="ARBA" id="ARBA00023125"/>
    </source>
</evidence>
<keyword evidence="4" id="KW-0804">Transcription</keyword>
<dbReference type="GO" id="GO:0042795">
    <property type="term" value="P:snRNA transcription by RNA polymerase II"/>
    <property type="evidence" value="ECO:0007669"/>
    <property type="project" value="TreeGrafter"/>
</dbReference>
<feature type="domain" description="HTH myb-type" evidence="12">
    <location>
        <begin position="1041"/>
        <end position="1085"/>
    </location>
</feature>
<dbReference type="Gene3D" id="1.10.10.60">
    <property type="entry name" value="Homeodomain-like"/>
    <property type="match status" value="4"/>
</dbReference>
<dbReference type="Pfam" id="PF13921">
    <property type="entry name" value="Myb_DNA-bind_6"/>
    <property type="match status" value="1"/>
</dbReference>
<keyword evidence="6" id="KW-0294">Fucose metabolism</keyword>
<evidence type="ECO:0000256" key="1">
    <source>
        <dbReference type="ARBA" id="ARBA00022679"/>
    </source>
</evidence>
<dbReference type="CDD" id="cd00167">
    <property type="entry name" value="SANT"/>
    <property type="match status" value="4"/>
</dbReference>
<evidence type="ECO:0000313" key="13">
    <source>
        <dbReference type="EMBL" id="KAG9066277.1"/>
    </source>
</evidence>
<keyword evidence="2" id="KW-0805">Transcription regulation</keyword>
<dbReference type="SUPFAM" id="SSF46689">
    <property type="entry name" value="Homeodomain-like"/>
    <property type="match status" value="3"/>
</dbReference>
<dbReference type="InterPro" id="IPR017930">
    <property type="entry name" value="Myb_dom"/>
</dbReference>
<feature type="compositionally biased region" description="Basic residues" evidence="8">
    <location>
        <begin position="1196"/>
        <end position="1213"/>
    </location>
</feature>
<keyword evidence="9" id="KW-0812">Transmembrane</keyword>
<keyword evidence="9" id="KW-0472">Membrane</keyword>
<feature type="region of interest" description="Disordered" evidence="8">
    <location>
        <begin position="51"/>
        <end position="115"/>
    </location>
</feature>
<dbReference type="GO" id="GO:0000978">
    <property type="term" value="F:RNA polymerase II cis-regulatory region sequence-specific DNA binding"/>
    <property type="evidence" value="ECO:0007669"/>
    <property type="project" value="TreeGrafter"/>
</dbReference>
<dbReference type="GO" id="GO:0019185">
    <property type="term" value="C:snRNA-activating protein complex"/>
    <property type="evidence" value="ECO:0007669"/>
    <property type="project" value="TreeGrafter"/>
</dbReference>
<name>A0A9P7XTB4_9FUNG</name>
<feature type="domain" description="Myb-like" evidence="10">
    <location>
        <begin position="1088"/>
        <end position="1139"/>
    </location>
</feature>
<dbReference type="Pfam" id="PF00249">
    <property type="entry name" value="Myb_DNA-binding"/>
    <property type="match status" value="2"/>
</dbReference>
<keyword evidence="5" id="KW-0539">Nucleus</keyword>
<feature type="region of interest" description="Disordered" evidence="8">
    <location>
        <begin position="869"/>
        <end position="890"/>
    </location>
</feature>
<dbReference type="Gene3D" id="3.40.50.11340">
    <property type="match status" value="1"/>
</dbReference>
<feature type="compositionally biased region" description="Basic and acidic residues" evidence="8">
    <location>
        <begin position="96"/>
        <end position="114"/>
    </location>
</feature>
<dbReference type="PROSITE" id="PS51294">
    <property type="entry name" value="HTH_MYB"/>
    <property type="match status" value="4"/>
</dbReference>
<feature type="compositionally biased region" description="Polar residues" evidence="8">
    <location>
        <begin position="172"/>
        <end position="189"/>
    </location>
</feature>
<feature type="region of interest" description="Disordered" evidence="8">
    <location>
        <begin position="1189"/>
        <end position="1213"/>
    </location>
</feature>
<evidence type="ECO:0000256" key="8">
    <source>
        <dbReference type="SAM" id="MobiDB-lite"/>
    </source>
</evidence>
<keyword evidence="3" id="KW-0238">DNA-binding</keyword>
<dbReference type="Proteomes" id="UP000707451">
    <property type="component" value="Unassembled WGS sequence"/>
</dbReference>
<dbReference type="CDD" id="cd11296">
    <property type="entry name" value="O-FucT_like"/>
    <property type="match status" value="1"/>
</dbReference>
<evidence type="ECO:0000259" key="10">
    <source>
        <dbReference type="PROSITE" id="PS50090"/>
    </source>
</evidence>
<dbReference type="PROSITE" id="PS51293">
    <property type="entry name" value="SANT"/>
    <property type="match status" value="1"/>
</dbReference>
<feature type="domain" description="HTH myb-type" evidence="12">
    <location>
        <begin position="1146"/>
        <end position="1194"/>
    </location>
</feature>
<dbReference type="InterPro" id="IPR019378">
    <property type="entry name" value="GDP-Fuc_O-FucTrfase"/>
</dbReference>
<dbReference type="Pfam" id="PF10250">
    <property type="entry name" value="O-FucT"/>
    <property type="match status" value="1"/>
</dbReference>
<feature type="compositionally biased region" description="Low complexity" evidence="8">
    <location>
        <begin position="51"/>
        <end position="73"/>
    </location>
</feature>
<feature type="domain" description="Myb-like" evidence="10">
    <location>
        <begin position="1140"/>
        <end position="1187"/>
    </location>
</feature>
<feature type="region of interest" description="Disordered" evidence="8">
    <location>
        <begin position="166"/>
        <end position="231"/>
    </location>
</feature>
<feature type="domain" description="Myb-like" evidence="10">
    <location>
        <begin position="983"/>
        <end position="1035"/>
    </location>
</feature>
<dbReference type="SMART" id="SM00717">
    <property type="entry name" value="SANT"/>
    <property type="match status" value="5"/>
</dbReference>
<keyword evidence="14" id="KW-1185">Reference proteome</keyword>
<comment type="caution">
    <text evidence="13">The sequence shown here is derived from an EMBL/GenBank/DDBJ whole genome shotgun (WGS) entry which is preliminary data.</text>
</comment>
<dbReference type="PROSITE" id="PS50090">
    <property type="entry name" value="MYB_LIKE"/>
    <property type="match status" value="4"/>
</dbReference>
<sequence>MLGLPARPSSGRRCHSQKRILFLFSLVLLVSSGSMVILHITSTPFIRSSSLSCTASSSSSSSDSAGCIASAASRRTRWRSDREEDDETSGSSYGKSPEERYRGNSPFRNHDRPRLALPRPAENVMIEGQEQPPQIIQGQDNYISQQQQQQQLDSQQAGAAVVVTGDQDQEETGTTIESGNLIESPQLNSNDDERGTHGSQDSQEDEDSSNDDGEELTEDAQTVVEEPVVLPFEDTLDSEDSTKYLTYLPYAGITNQFYGMLRGMEVAKALGRTLIIPPITASSHDKSKQNQPWSTFFDLEKFSQLTGTKVIEFHQLRDVEAAEMNQLKCGITCGFGSKRTIDFTAKGFLKQWKLNVTLDNLSADPTKLEAITSALRPLNNDKYVCISNTYKIVVKDKSEWERFGQHLHFTEGLDSFVNEFLDRNLAKQEGSEKHSYLAVHARRGDFAAYCESNFKGPRMIHCLPTTEQIATRIDTVQTRLNPKMNPDLVLPVFVATNERRPEELKKFADLGWRYLDHDEMGTVEKLGVFGPMMVDQVFMAHAQGFVGIQMSTFSRVGALRQRDWHDRTAEMSAYAGDTSGKGKGKQGSRTSISSTNNNRNEITLSLLDDLGAMSDGYDVDVDDLLSDESENDDLIDNEADLALLLRTHGITLDDPPPPPAVSRGMGSNYFATTMLAPGASQSTFLPGGPGPSTATAAAPRFQDPSDAQSWMAAMEKRYEEELHQQQASPAQPAQSLSFVYIHTHGSTSQSRVHSSASSPTIPVAVTPKRTIAPTTSPTRAYVETGMEGDIQINNRDSAHADLQQDGRSATRAYASTGQAAPAPEPFVMNPEENKRLTGVIRSQTASALEVNRKYQLALEQKLRDIEQAHSRNKKLRDELQTPPSNMDTLRKKSHPLIASQKRKYWSALDRANLRQGVIAENKRLLFEKFLREGNSQAIESLNNAPEVDMMLNTKGLDWKRISQRYVDNRTPSECLIQWTSHDHPGINKNDWSKAELVKLDSLVKQHKGRNWIQIALDLNTNRTSAQCFQKYQSKMVGVPSKDNWTAEEDNILKEAVRVLGEKNWLQVASCLGNRNSVQCMTRWSKSVNPAIRRGRWLKEEDGALRAAYEVYGGGRWAKIQQHVLGRTDIQCRERYMNVLTPNLATGPWTQQEVERLDELVKVHGEKWGLIASLMNGRTDNQCARRWRMNKEEDKQKRKGRPSRRYLASRRRKGTSTVAALPTVHKDKEAIQKTMHLKKKWERRILKREMKILRAKGFFDGRKNKRVKPLYKSFLERERFIYDCWQQQWGDHIDPVEKVFNLGIPPPITANKEPPQGRGDQYGSVFDAVMPDPASVARPGKVRPVPPCNATLTAFSNLVQQGDLMSGRFQLAHTISVGKTSAAPAELLSAEEQMTPEHKELEERFEAVFTWPLLAGMLHMETARNLVNHVQTDAAAAVEKRQSRVRFRSSQKGHDPSASVGSSTGGGGGVGAMESPLQRQDDASSSAYGTPVAPWQEQSEMEDVGSSEYETDNDGDDEEHVRRAGGRGGRSTKRLRIDP</sequence>
<feature type="domain" description="SANT" evidence="11">
    <location>
        <begin position="1143"/>
        <end position="1194"/>
    </location>
</feature>
<dbReference type="InterPro" id="IPR009057">
    <property type="entry name" value="Homeodomain-like_sf"/>
</dbReference>
<dbReference type="OrthoDB" id="2143914at2759"/>
<dbReference type="PANTHER" id="PTHR46621">
    <property type="entry name" value="SNRNA-ACTIVATING PROTEIN COMPLEX SUBUNIT 4"/>
    <property type="match status" value="1"/>
</dbReference>
<keyword evidence="9" id="KW-1133">Transmembrane helix</keyword>
<dbReference type="PANTHER" id="PTHR46621:SF1">
    <property type="entry name" value="SNRNA-ACTIVATING PROTEIN COMPLEX SUBUNIT 4"/>
    <property type="match status" value="1"/>
</dbReference>
<dbReference type="GO" id="GO:0001006">
    <property type="term" value="F:RNA polymerase III type 3 promoter sequence-specific DNA binding"/>
    <property type="evidence" value="ECO:0007669"/>
    <property type="project" value="TreeGrafter"/>
</dbReference>
<evidence type="ECO:0000256" key="6">
    <source>
        <dbReference type="ARBA" id="ARBA00023253"/>
    </source>
</evidence>
<dbReference type="EMBL" id="JAHRHY010000010">
    <property type="protein sequence ID" value="KAG9066277.1"/>
    <property type="molecule type" value="Genomic_DNA"/>
</dbReference>
<feature type="region of interest" description="Disordered" evidence="8">
    <location>
        <begin position="572"/>
        <end position="596"/>
    </location>
</feature>
<dbReference type="InterPro" id="IPR001005">
    <property type="entry name" value="SANT/Myb"/>
</dbReference>
<keyword evidence="1" id="KW-0808">Transferase</keyword>
<feature type="region of interest" description="Disordered" evidence="8">
    <location>
        <begin position="803"/>
        <end position="829"/>
    </location>
</feature>
<dbReference type="GO" id="GO:0016740">
    <property type="term" value="F:transferase activity"/>
    <property type="evidence" value="ECO:0007669"/>
    <property type="project" value="UniProtKB-KW"/>
</dbReference>
<feature type="compositionally biased region" description="Acidic residues" evidence="8">
    <location>
        <begin position="202"/>
        <end position="218"/>
    </location>
</feature>
<evidence type="ECO:0000256" key="5">
    <source>
        <dbReference type="ARBA" id="ARBA00023242"/>
    </source>
</evidence>
<feature type="region of interest" description="Disordered" evidence="8">
    <location>
        <begin position="1436"/>
        <end position="1538"/>
    </location>
</feature>
<proteinExistence type="predicted"/>
<evidence type="ECO:0000256" key="7">
    <source>
        <dbReference type="ARBA" id="ARBA00023277"/>
    </source>
</evidence>
<dbReference type="InterPro" id="IPR051575">
    <property type="entry name" value="Myb-like_DNA-bd"/>
</dbReference>
<feature type="domain" description="HTH myb-type" evidence="12">
    <location>
        <begin position="1088"/>
        <end position="1143"/>
    </location>
</feature>